<keyword evidence="8" id="KW-1185">Reference proteome</keyword>
<dbReference type="eggNOG" id="COG4464">
    <property type="taxonomic scope" value="Bacteria"/>
</dbReference>
<dbReference type="InterPro" id="IPR016667">
    <property type="entry name" value="Caps_polysacc_synth_CpsB/CapC"/>
</dbReference>
<keyword evidence="3" id="KW-0378">Hydrolase</keyword>
<evidence type="ECO:0000313" key="7">
    <source>
        <dbReference type="Proteomes" id="UP000028712"/>
    </source>
</evidence>
<comment type="catalytic activity">
    <reaction evidence="4">
        <text>O-phospho-L-tyrosyl-[protein] + H2O = L-tyrosyl-[protein] + phosphate</text>
        <dbReference type="Rhea" id="RHEA:10684"/>
        <dbReference type="Rhea" id="RHEA-COMP:10136"/>
        <dbReference type="Rhea" id="RHEA-COMP:20101"/>
        <dbReference type="ChEBI" id="CHEBI:15377"/>
        <dbReference type="ChEBI" id="CHEBI:43474"/>
        <dbReference type="ChEBI" id="CHEBI:46858"/>
        <dbReference type="ChEBI" id="CHEBI:61978"/>
        <dbReference type="EC" id="3.1.3.48"/>
    </reaction>
</comment>
<name>A0A085ZDK4_FLAHY</name>
<dbReference type="EMBL" id="MUGY01000047">
    <property type="protein sequence ID" value="OXA86331.1"/>
    <property type="molecule type" value="Genomic_DNA"/>
</dbReference>
<gene>
    <name evidence="6" type="ORF">B0A62_23650</name>
    <name evidence="5" type="ORF">IW20_25220</name>
</gene>
<dbReference type="AlphaFoldDB" id="A0A085ZDK4"/>
<dbReference type="EMBL" id="JPRM01000062">
    <property type="protein sequence ID" value="KFF02518.1"/>
    <property type="molecule type" value="Genomic_DNA"/>
</dbReference>
<protein>
    <recommendedName>
        <fullName evidence="2">protein-tyrosine-phosphatase</fullName>
        <ecNumber evidence="2">3.1.3.48</ecNumber>
    </recommendedName>
</protein>
<dbReference type="SUPFAM" id="SSF89550">
    <property type="entry name" value="PHP domain-like"/>
    <property type="match status" value="1"/>
</dbReference>
<dbReference type="Proteomes" id="UP000028712">
    <property type="component" value="Unassembled WGS sequence"/>
</dbReference>
<dbReference type="Pfam" id="PF19567">
    <property type="entry name" value="CpsB_CapC"/>
    <property type="match status" value="1"/>
</dbReference>
<reference evidence="5 7" key="1">
    <citation type="submission" date="2014-07" db="EMBL/GenBank/DDBJ databases">
        <title>Genome of Flavobacterium hydatis DSM 2063.</title>
        <authorList>
            <person name="Pipes S.E."/>
            <person name="Stropko S.J."/>
            <person name="Newman J.D."/>
        </authorList>
    </citation>
    <scope>NUCLEOTIDE SEQUENCE [LARGE SCALE GENOMIC DNA]</scope>
    <source>
        <strain evidence="5 7">DSM 2063</strain>
    </source>
</reference>
<proteinExistence type="inferred from homology"/>
<comment type="caution">
    <text evidence="5">The sequence shown here is derived from an EMBL/GenBank/DDBJ whole genome shotgun (WGS) entry which is preliminary data.</text>
</comment>
<dbReference type="PANTHER" id="PTHR39181:SF1">
    <property type="entry name" value="TYROSINE-PROTEIN PHOSPHATASE YWQE"/>
    <property type="match status" value="1"/>
</dbReference>
<dbReference type="OrthoDB" id="9788539at2"/>
<evidence type="ECO:0000256" key="4">
    <source>
        <dbReference type="ARBA" id="ARBA00051722"/>
    </source>
</evidence>
<dbReference type="STRING" id="991.IW20_25220"/>
<dbReference type="GO" id="GO:0004725">
    <property type="term" value="F:protein tyrosine phosphatase activity"/>
    <property type="evidence" value="ECO:0007669"/>
    <property type="project" value="UniProtKB-EC"/>
</dbReference>
<reference evidence="6 8" key="2">
    <citation type="submission" date="2016-11" db="EMBL/GenBank/DDBJ databases">
        <title>Whole genomes of Flavobacteriaceae.</title>
        <authorList>
            <person name="Stine C."/>
            <person name="Li C."/>
            <person name="Tadesse D."/>
        </authorList>
    </citation>
    <scope>NUCLEOTIDE SEQUENCE [LARGE SCALE GENOMIC DNA]</scope>
    <source>
        <strain evidence="6 8">ATCC 29551</strain>
    </source>
</reference>
<dbReference type="EC" id="3.1.3.48" evidence="2"/>
<dbReference type="Gene3D" id="3.20.20.140">
    <property type="entry name" value="Metal-dependent hydrolases"/>
    <property type="match status" value="1"/>
</dbReference>
<evidence type="ECO:0000313" key="6">
    <source>
        <dbReference type="EMBL" id="OXA86331.1"/>
    </source>
</evidence>
<evidence type="ECO:0000313" key="5">
    <source>
        <dbReference type="EMBL" id="KFF02518.1"/>
    </source>
</evidence>
<evidence type="ECO:0000256" key="1">
    <source>
        <dbReference type="ARBA" id="ARBA00005750"/>
    </source>
</evidence>
<dbReference type="PANTHER" id="PTHR39181">
    <property type="entry name" value="TYROSINE-PROTEIN PHOSPHATASE YWQE"/>
    <property type="match status" value="1"/>
</dbReference>
<dbReference type="InterPro" id="IPR016195">
    <property type="entry name" value="Pol/histidinol_Pase-like"/>
</dbReference>
<dbReference type="RefSeq" id="WP_035628773.1">
    <property type="nucleotide sequence ID" value="NZ_JBEWQG010000028.1"/>
</dbReference>
<organism evidence="5 7">
    <name type="scientific">Flavobacterium hydatis</name>
    <name type="common">Cytophaga aquatilis</name>
    <dbReference type="NCBI Taxonomy" id="991"/>
    <lineage>
        <taxon>Bacteria</taxon>
        <taxon>Pseudomonadati</taxon>
        <taxon>Bacteroidota</taxon>
        <taxon>Flavobacteriia</taxon>
        <taxon>Flavobacteriales</taxon>
        <taxon>Flavobacteriaceae</taxon>
        <taxon>Flavobacterium</taxon>
    </lineage>
</organism>
<accession>A0A085ZDK4</accession>
<dbReference type="PIRSF" id="PIRSF016557">
    <property type="entry name" value="Caps_synth_CpsB"/>
    <property type="match status" value="1"/>
</dbReference>
<evidence type="ECO:0000313" key="8">
    <source>
        <dbReference type="Proteomes" id="UP000198424"/>
    </source>
</evidence>
<dbReference type="Proteomes" id="UP000198424">
    <property type="component" value="Unassembled WGS sequence"/>
</dbReference>
<sequence length="244" mass="28566">MFSLFKSRYYLKDLIPNHYIDIHNHLLPGIDDGAKTIEETRMLISGMKKINIAGAIATPHTFAKYWNNTSTSISNAYNIATGSEEEKSFLKGYASEYMLDKTLIERVNNEKLLCLHDSYILVELSLVSCPLDLYEMLFELKCKDYKIIIAHPERYFYFHKHIDKFEKLKSFGVYFQLNLLSLTGYYGREAQKTAERLIEKDLYDFTGTDIHNEEQMNHFSTESVHFNKNKIGDLMQNNSIFYKE</sequence>
<evidence type="ECO:0000256" key="3">
    <source>
        <dbReference type="ARBA" id="ARBA00022801"/>
    </source>
</evidence>
<evidence type="ECO:0000256" key="2">
    <source>
        <dbReference type="ARBA" id="ARBA00013064"/>
    </source>
</evidence>
<comment type="similarity">
    <text evidence="1">Belongs to the metallo-dependent hydrolases superfamily. CpsB/CapC family.</text>
</comment>
<dbReference type="GO" id="GO:0030145">
    <property type="term" value="F:manganese ion binding"/>
    <property type="evidence" value="ECO:0007669"/>
    <property type="project" value="InterPro"/>
</dbReference>